<evidence type="ECO:0000313" key="2">
    <source>
        <dbReference type="EMBL" id="SCC51901.1"/>
    </source>
</evidence>
<dbReference type="InterPro" id="IPR012337">
    <property type="entry name" value="RNaseH-like_sf"/>
</dbReference>
<dbReference type="PROSITE" id="PS50994">
    <property type="entry name" value="INTEGRASE"/>
    <property type="match status" value="1"/>
</dbReference>
<feature type="domain" description="Integrase catalytic" evidence="1">
    <location>
        <begin position="165"/>
        <end position="345"/>
    </location>
</feature>
<organism evidence="2 3">
    <name type="scientific">Kosakonia oryziphila</name>
    <dbReference type="NCBI Taxonomy" id="1005667"/>
    <lineage>
        <taxon>Bacteria</taxon>
        <taxon>Pseudomonadati</taxon>
        <taxon>Pseudomonadota</taxon>
        <taxon>Gammaproteobacteria</taxon>
        <taxon>Enterobacterales</taxon>
        <taxon>Enterobacteriaceae</taxon>
        <taxon>Kosakonia</taxon>
    </lineage>
</organism>
<dbReference type="AlphaFoldDB" id="A0A1C4F8Q7"/>
<dbReference type="Pfam" id="PF00665">
    <property type="entry name" value="rve"/>
    <property type="match status" value="1"/>
</dbReference>
<dbReference type="RefSeq" id="WP_208598179.1">
    <property type="nucleotide sequence ID" value="NZ_FMBC01000032.1"/>
</dbReference>
<accession>A0A1C4F8Q7</accession>
<dbReference type="InterPro" id="IPR036397">
    <property type="entry name" value="RNaseH_sf"/>
</dbReference>
<protein>
    <submittedName>
        <fullName evidence="2">Integrase core domain-containing protein</fullName>
    </submittedName>
</protein>
<name>A0A1C4F8Q7_9ENTR</name>
<reference evidence="3" key="1">
    <citation type="submission" date="2016-08" db="EMBL/GenBank/DDBJ databases">
        <authorList>
            <person name="Varghese N."/>
            <person name="Submissions Spin"/>
        </authorList>
    </citation>
    <scope>NUCLEOTIDE SEQUENCE [LARGE SCALE GENOMIC DNA]</scope>
    <source>
        <strain evidence="3">REICA_142</strain>
    </source>
</reference>
<evidence type="ECO:0000259" key="1">
    <source>
        <dbReference type="PROSITE" id="PS50994"/>
    </source>
</evidence>
<keyword evidence="3" id="KW-1185">Reference proteome</keyword>
<proteinExistence type="predicted"/>
<sequence length="504" mass="57389">MSNALLPMDTRRQLLRALKTRYQAASKAEKTRILEEFILISGYHRKSAIRLLNGAVTNGNQQSRSATARSIYGAAVQQALIVLWEASDRLCGKRLRALLPQLIPAMEKHGHLSLNPTLREQLMKISASSIDRLLKEAHTTAGKKRNRVVNRVSKNIPVRMFTEHERHSPGFMEMDLVAHCGRHLSGTFLWTLSLTDIASGWTECVALPARNAELIIRAVDKVQKILPFPLLGLDVDNGAEFINEALFEYCSARCIALTRSRPYRKNDQAWIEQKNGSVVRKLAGYGRLDGEHAVKAMNQMYMANRLFINFFQPSFKLLETQRIGGKTVRRHDAPKTPYNRLIELHTLRAELRGHFGDIIHALDPLKLLETIRLYQHQLARIAVGDPVGDKNSDLTAFLQSLSVAWQEGAVNPLHHPAPSKPRHWRTRADPFAEVWNEIEFWLKAEPQLGSTELLLKLEDAHPGKFTEGHRRTLQRRLQEWRVRVVRELVYGTRADGNILVEARK</sequence>
<dbReference type="GO" id="GO:0003676">
    <property type="term" value="F:nucleic acid binding"/>
    <property type="evidence" value="ECO:0007669"/>
    <property type="project" value="InterPro"/>
</dbReference>
<dbReference type="EMBL" id="FMBC01000032">
    <property type="protein sequence ID" value="SCC51901.1"/>
    <property type="molecule type" value="Genomic_DNA"/>
</dbReference>
<dbReference type="Gene3D" id="3.30.420.10">
    <property type="entry name" value="Ribonuclease H-like superfamily/Ribonuclease H"/>
    <property type="match status" value="1"/>
</dbReference>
<gene>
    <name evidence="2" type="ORF">GA0061070_103257</name>
</gene>
<dbReference type="GO" id="GO:0015074">
    <property type="term" value="P:DNA integration"/>
    <property type="evidence" value="ECO:0007669"/>
    <property type="project" value="InterPro"/>
</dbReference>
<dbReference type="SUPFAM" id="SSF53098">
    <property type="entry name" value="Ribonuclease H-like"/>
    <property type="match status" value="1"/>
</dbReference>
<dbReference type="Proteomes" id="UP000198515">
    <property type="component" value="Unassembled WGS sequence"/>
</dbReference>
<evidence type="ECO:0000313" key="3">
    <source>
        <dbReference type="Proteomes" id="UP000198515"/>
    </source>
</evidence>
<dbReference type="InterPro" id="IPR001584">
    <property type="entry name" value="Integrase_cat-core"/>
</dbReference>